<comment type="caution">
    <text evidence="1">The sequence shown here is derived from an EMBL/GenBank/DDBJ whole genome shotgun (WGS) entry which is preliminary data.</text>
</comment>
<dbReference type="EMBL" id="CM055733">
    <property type="protein sequence ID" value="KAJ8010736.1"/>
    <property type="molecule type" value="Genomic_DNA"/>
</dbReference>
<proteinExistence type="predicted"/>
<gene>
    <name evidence="1" type="ORF">DPEC_G00078260</name>
</gene>
<reference evidence="1" key="1">
    <citation type="submission" date="2021-05" db="EMBL/GenBank/DDBJ databases">
        <authorList>
            <person name="Pan Q."/>
            <person name="Jouanno E."/>
            <person name="Zahm M."/>
            <person name="Klopp C."/>
            <person name="Cabau C."/>
            <person name="Louis A."/>
            <person name="Berthelot C."/>
            <person name="Parey E."/>
            <person name="Roest Crollius H."/>
            <person name="Montfort J."/>
            <person name="Robinson-Rechavi M."/>
            <person name="Bouchez O."/>
            <person name="Lampietro C."/>
            <person name="Lopez Roques C."/>
            <person name="Donnadieu C."/>
            <person name="Postlethwait J."/>
            <person name="Bobe J."/>
            <person name="Dillon D."/>
            <person name="Chandos A."/>
            <person name="von Hippel F."/>
            <person name="Guiguen Y."/>
        </authorList>
    </citation>
    <scope>NUCLEOTIDE SEQUENCE</scope>
    <source>
        <strain evidence="1">YG-Jan2019</strain>
    </source>
</reference>
<protein>
    <submittedName>
        <fullName evidence="1">Uncharacterized protein</fullName>
    </submittedName>
</protein>
<name>A0ACC2H440_DALPE</name>
<keyword evidence="2" id="KW-1185">Reference proteome</keyword>
<accession>A0ACC2H440</accession>
<sequence length="785" mass="86409">MEFPNTSDLDDPGPGGSSGGQLRTVKSHLLASRELLVASLYNLAPLLDRALAAGLLSQENYFEVGAEKTPQGRARRLLEVVHAEMDEVGARHFMECLRSCSQHYPRLRTWLSSDANTERGPTERQLQAQLSELCRRLGYSVIPVALVLFSNGTLTQFELDQVQAAPTSFQQTHQLLSACLSKGERACCRFYQALGSEDPQLASDISGEMNKAGVLEEALPEVSVVSGHITSDAVENHGVWHSPVEPRGPGVCSIPIAVEETGLVETENHTLSGVLREVTSLLSVAPGEDARLNVCELGVAVGLPRRTVSECLLEEEEVGDAAQLRALVDLFLSKTGEASRLLARMAENVAQRVLLSERGCMLLNLLLEAKAFIHSGDHQNSRFEDHAGKVWNIFSFIVWDIAAEVLEDPRMETWDPRKGVCLLRGSRRVETELLQELEECWAEGGTENLMQSVRVLAQVLRDLHPLHDSVRLSPSEEATVYSCHPHRLHRVTSFQGLPVRIIRKALGYGAHSASANTDPLSSQYREVCLCIARLLNRVNPDVSTASTDLSQVSMDIVTQHIQTTLARPVFSSQSFDAGVRQRVLSVVKYNPVQEGLATLQELHRDTLFGLESYLKPGEHHGFQLVLEKVQVFGGSEIRCVERVRGPVTIDNGVEEVLGFFTSKPASFLVSVSCRGYERGRFFWVREPHCVCLSGLAEGVGLREGRLLGLGESAMVLAMEGETVWVREGNQGRKTELEQVCQRLSATLLEQGCCFKVTTPGTQCQVKFIYKAGNISAIAEKNCEVV</sequence>
<evidence type="ECO:0000313" key="2">
    <source>
        <dbReference type="Proteomes" id="UP001157502"/>
    </source>
</evidence>
<evidence type="ECO:0000313" key="1">
    <source>
        <dbReference type="EMBL" id="KAJ8010736.1"/>
    </source>
</evidence>
<organism evidence="1 2">
    <name type="scientific">Dallia pectoralis</name>
    <name type="common">Alaska blackfish</name>
    <dbReference type="NCBI Taxonomy" id="75939"/>
    <lineage>
        <taxon>Eukaryota</taxon>
        <taxon>Metazoa</taxon>
        <taxon>Chordata</taxon>
        <taxon>Craniata</taxon>
        <taxon>Vertebrata</taxon>
        <taxon>Euteleostomi</taxon>
        <taxon>Actinopterygii</taxon>
        <taxon>Neopterygii</taxon>
        <taxon>Teleostei</taxon>
        <taxon>Protacanthopterygii</taxon>
        <taxon>Esociformes</taxon>
        <taxon>Umbridae</taxon>
        <taxon>Dallia</taxon>
    </lineage>
</organism>
<dbReference type="Proteomes" id="UP001157502">
    <property type="component" value="Chromosome 6"/>
</dbReference>